<evidence type="ECO:0000256" key="2">
    <source>
        <dbReference type="ARBA" id="ARBA00022490"/>
    </source>
</evidence>
<dbReference type="FunFam" id="3.40.50.300:FF:000021">
    <property type="entry name" value="Lon protease homolog"/>
    <property type="match status" value="1"/>
</dbReference>
<feature type="active site" evidence="10 12">
    <location>
        <position position="785"/>
    </location>
</feature>
<dbReference type="InterPro" id="IPR008269">
    <property type="entry name" value="Lon_proteolytic"/>
</dbReference>
<dbReference type="Pfam" id="PF02190">
    <property type="entry name" value="LON_substr_bdg"/>
    <property type="match status" value="1"/>
</dbReference>
<evidence type="ECO:0000256" key="13">
    <source>
        <dbReference type="PIRSR" id="PIRSR001174-2"/>
    </source>
</evidence>
<evidence type="ECO:0000256" key="6">
    <source>
        <dbReference type="ARBA" id="ARBA00022825"/>
    </source>
</evidence>
<dbReference type="InterPro" id="IPR046336">
    <property type="entry name" value="Lon_prtase_N_sf"/>
</dbReference>
<sequence length="861" mass="93974">MLPVLPLRGTVIFPGLTAPIAAGRPGTLRAIESALKGDRLVFAVAQRDNADEPTPENLYSLGVIARIGQIQRGLGGVQLLLQGEQRATALQFNTNEGFLSAVVMPAEEMGPINENDPAFEAMHKEVRERAAELGERRGLPEEVVHQVLDSVTEPGKFADLVAGYIELPVPEKQGLLETLSVEERLRRVLVHVQRNIGLLQAQEDIKSQVQEELGDRQREMYLREQLKAIQKELGDDDSSKEIEELREKLTKLDLPREARQEVERELGRLERAGRESMEAQVIRTYLEWIAELPWDKRSDDRLDLNAATATLDEDHYGLQDVKDRVLEFLAVRQLRAEQMAREVETKGEVPASELMGDTDEATPTLAASTADGDRQITDTKEAKSRAMARGPILLFTGPPGVGKTSIAKSIAKALGREYVRVALGGARDEADIRGHRRTYVGALPGRIIQGMKQAGSKNPVFLLDEVDKLGQGFQGDPAAALLEVLDPAQNNAFVDHYMGVPFDLSECLFIATANFPQNIAGPLIDRMEVVEFAGYTEREKAEIAKKYLIPRQIEESGLGDKNVAFTDDAVMTIVSRYTREAGVRQLERQVGAVARKVARRVATGDHSVLADNTIDADEVRDLLGRPRVHPEKAGEQNEVGVSTGMYYTPMGGDILFVEAAIRRLSGPGRRTGDDESVQVSGYGNVSLILTGQLGDVMKESARAAITYAATHASRLQIPEDRLGSIEVHLHVPAGAIPKDGPSAGTAMATAIVSAMSGRPVRRDVAMTGEATLRGRVLPIGGVKEKVLGAHRAGITTIILPKDNEADIEDIPEEVRSALTFHAVESLDQVFEIALLPAARAVNTPKTEMEQAEEDAAEMALK</sequence>
<dbReference type="AlphaFoldDB" id="A0A6J4K939"/>
<dbReference type="GO" id="GO:0005524">
    <property type="term" value="F:ATP binding"/>
    <property type="evidence" value="ECO:0007669"/>
    <property type="project" value="UniProtKB-UniRule"/>
</dbReference>
<keyword evidence="8 10" id="KW-0346">Stress response</keyword>
<keyword evidence="2 10" id="KW-0963">Cytoplasm</keyword>
<organism evidence="18">
    <name type="scientific">uncultured Gemmatimonadaceae bacterium</name>
    <dbReference type="NCBI Taxonomy" id="246130"/>
    <lineage>
        <taxon>Bacteria</taxon>
        <taxon>Pseudomonadati</taxon>
        <taxon>Gemmatimonadota</taxon>
        <taxon>Gemmatimonadia</taxon>
        <taxon>Gemmatimonadales</taxon>
        <taxon>Gemmatimonadaceae</taxon>
        <taxon>environmental samples</taxon>
    </lineage>
</organism>
<gene>
    <name evidence="10" type="primary">lon</name>
    <name evidence="18" type="ORF">AVDCRST_MAG11-641</name>
</gene>
<evidence type="ECO:0000256" key="10">
    <source>
        <dbReference type="HAMAP-Rule" id="MF_01973"/>
    </source>
</evidence>
<evidence type="ECO:0000256" key="8">
    <source>
        <dbReference type="ARBA" id="ARBA00023016"/>
    </source>
</evidence>
<dbReference type="InterPro" id="IPR027417">
    <property type="entry name" value="P-loop_NTPase"/>
</dbReference>
<dbReference type="Pfam" id="PF05362">
    <property type="entry name" value="Lon_C"/>
    <property type="match status" value="2"/>
</dbReference>
<dbReference type="SUPFAM" id="SSF52540">
    <property type="entry name" value="P-loop containing nucleoside triphosphate hydrolases"/>
    <property type="match status" value="1"/>
</dbReference>
<name>A0A6J4K939_9BACT</name>
<feature type="binding site" evidence="10 13">
    <location>
        <begin position="397"/>
        <end position="404"/>
    </location>
    <ligand>
        <name>ATP</name>
        <dbReference type="ChEBI" id="CHEBI:30616"/>
    </ligand>
</feature>
<protein>
    <recommendedName>
        <fullName evidence="10 11">Lon protease</fullName>
        <ecNumber evidence="10 11">3.4.21.53</ecNumber>
    </recommendedName>
    <alternativeName>
        <fullName evidence="10">ATP-dependent protease La</fullName>
    </alternativeName>
</protein>
<dbReference type="GO" id="GO:0006515">
    <property type="term" value="P:protein quality control for misfolded or incompletely synthesized proteins"/>
    <property type="evidence" value="ECO:0007669"/>
    <property type="project" value="UniProtKB-UniRule"/>
</dbReference>
<dbReference type="GO" id="GO:0043565">
    <property type="term" value="F:sequence-specific DNA binding"/>
    <property type="evidence" value="ECO:0007669"/>
    <property type="project" value="UniProtKB-UniRule"/>
</dbReference>
<dbReference type="InterPro" id="IPR014721">
    <property type="entry name" value="Ribsml_uS5_D2-typ_fold_subgr"/>
</dbReference>
<comment type="function">
    <text evidence="10">ATP-dependent serine protease that mediates the selective degradation of mutant and abnormal proteins as well as certain short-lived regulatory proteins. Required for cellular homeostasis and for survival from DNA damage and developmental changes induced by stress. Degrades polypeptides processively to yield small peptide fragments that are 5 to 10 amino acids long. Binds to DNA in a double-stranded, site-specific manner.</text>
</comment>
<comment type="subcellular location">
    <subcellularLocation>
        <location evidence="1 10 11">Cytoplasm</location>
    </subcellularLocation>
</comment>
<evidence type="ECO:0000256" key="14">
    <source>
        <dbReference type="PROSITE-ProRule" id="PRU01122"/>
    </source>
</evidence>
<dbReference type="SMART" id="SM00464">
    <property type="entry name" value="LON"/>
    <property type="match status" value="1"/>
</dbReference>
<dbReference type="InterPro" id="IPR003111">
    <property type="entry name" value="Lon_prtase_N"/>
</dbReference>
<evidence type="ECO:0000256" key="1">
    <source>
        <dbReference type="ARBA" id="ARBA00004496"/>
    </source>
</evidence>
<dbReference type="Gene3D" id="1.10.8.60">
    <property type="match status" value="1"/>
</dbReference>
<proteinExistence type="evidence at transcript level"/>
<dbReference type="SUPFAM" id="SSF88697">
    <property type="entry name" value="PUA domain-like"/>
    <property type="match status" value="1"/>
</dbReference>
<feature type="region of interest" description="Disordered" evidence="15">
    <location>
        <begin position="342"/>
        <end position="376"/>
    </location>
</feature>
<dbReference type="InterPro" id="IPR027065">
    <property type="entry name" value="Lon_Prtase"/>
</dbReference>
<evidence type="ECO:0000256" key="7">
    <source>
        <dbReference type="ARBA" id="ARBA00022840"/>
    </source>
</evidence>
<dbReference type="CDD" id="cd19500">
    <property type="entry name" value="RecA-like_Lon"/>
    <property type="match status" value="1"/>
</dbReference>
<dbReference type="Gene3D" id="1.20.5.5270">
    <property type="match status" value="1"/>
</dbReference>
<dbReference type="GO" id="GO:0005737">
    <property type="term" value="C:cytoplasm"/>
    <property type="evidence" value="ECO:0007669"/>
    <property type="project" value="UniProtKB-SubCell"/>
</dbReference>
<feature type="domain" description="Lon proteolytic" evidence="16">
    <location>
        <begin position="636"/>
        <end position="836"/>
    </location>
</feature>
<dbReference type="GO" id="GO:0004176">
    <property type="term" value="F:ATP-dependent peptidase activity"/>
    <property type="evidence" value="ECO:0007669"/>
    <property type="project" value="UniProtKB-UniRule"/>
</dbReference>
<keyword evidence="6 10" id="KW-0720">Serine protease</keyword>
<dbReference type="Gene3D" id="3.30.230.10">
    <property type="match status" value="1"/>
</dbReference>
<dbReference type="SUPFAM" id="SSF54211">
    <property type="entry name" value="Ribosomal protein S5 domain 2-like"/>
    <property type="match status" value="1"/>
</dbReference>
<comment type="catalytic activity">
    <reaction evidence="9 10 11 14">
        <text>Hydrolysis of proteins in presence of ATP.</text>
        <dbReference type="EC" id="3.4.21.53"/>
    </reaction>
</comment>
<dbReference type="GO" id="GO:0016887">
    <property type="term" value="F:ATP hydrolysis activity"/>
    <property type="evidence" value="ECO:0007669"/>
    <property type="project" value="UniProtKB-UniRule"/>
</dbReference>
<evidence type="ECO:0000259" key="16">
    <source>
        <dbReference type="PROSITE" id="PS51786"/>
    </source>
</evidence>
<comment type="subunit">
    <text evidence="10 11">Homohexamer. Organized in a ring with a central cavity.</text>
</comment>
<dbReference type="Pfam" id="PF22667">
    <property type="entry name" value="Lon_lid"/>
    <property type="match status" value="1"/>
</dbReference>
<dbReference type="NCBIfam" id="TIGR00763">
    <property type="entry name" value="lon"/>
    <property type="match status" value="1"/>
</dbReference>
<accession>A0A6J4K939</accession>
<dbReference type="Gene3D" id="1.20.58.1480">
    <property type="match status" value="1"/>
</dbReference>
<reference evidence="18" key="1">
    <citation type="submission" date="2020-02" db="EMBL/GenBank/DDBJ databases">
        <authorList>
            <person name="Meier V. D."/>
        </authorList>
    </citation>
    <scope>NUCLEOTIDE SEQUENCE</scope>
    <source>
        <strain evidence="18">AVDCRST_MAG11</strain>
    </source>
</reference>
<evidence type="ECO:0000256" key="15">
    <source>
        <dbReference type="SAM" id="MobiDB-lite"/>
    </source>
</evidence>
<comment type="induction">
    <text evidence="10">By heat shock.</text>
</comment>
<dbReference type="Gene3D" id="3.40.50.300">
    <property type="entry name" value="P-loop containing nucleotide triphosphate hydrolases"/>
    <property type="match status" value="1"/>
</dbReference>
<evidence type="ECO:0000259" key="17">
    <source>
        <dbReference type="PROSITE" id="PS51787"/>
    </source>
</evidence>
<evidence type="ECO:0000256" key="12">
    <source>
        <dbReference type="PIRSR" id="PIRSR001174-1"/>
    </source>
</evidence>
<dbReference type="PROSITE" id="PS51787">
    <property type="entry name" value="LON_N"/>
    <property type="match status" value="1"/>
</dbReference>
<keyword evidence="4 10" id="KW-0547">Nucleotide-binding</keyword>
<dbReference type="EC" id="3.4.21.53" evidence="10 11"/>
<dbReference type="InterPro" id="IPR003959">
    <property type="entry name" value="ATPase_AAA_core"/>
</dbReference>
<dbReference type="InterPro" id="IPR027543">
    <property type="entry name" value="Lon_bac"/>
</dbReference>
<dbReference type="PROSITE" id="PS51786">
    <property type="entry name" value="LON_PROTEOLYTIC"/>
    <property type="match status" value="1"/>
</dbReference>
<dbReference type="InterPro" id="IPR004815">
    <property type="entry name" value="Lon_bac/euk-typ"/>
</dbReference>
<dbReference type="InterPro" id="IPR003593">
    <property type="entry name" value="AAA+_ATPase"/>
</dbReference>
<keyword evidence="3 10" id="KW-0645">Protease</keyword>
<dbReference type="InterPro" id="IPR020568">
    <property type="entry name" value="Ribosomal_Su5_D2-typ_SF"/>
</dbReference>
<dbReference type="InterPro" id="IPR054594">
    <property type="entry name" value="Lon_lid"/>
</dbReference>
<dbReference type="HAMAP" id="MF_01973">
    <property type="entry name" value="lon_bact"/>
    <property type="match status" value="1"/>
</dbReference>
<evidence type="ECO:0000256" key="3">
    <source>
        <dbReference type="ARBA" id="ARBA00022670"/>
    </source>
</evidence>
<evidence type="ECO:0000256" key="11">
    <source>
        <dbReference type="PIRNR" id="PIRNR001174"/>
    </source>
</evidence>
<dbReference type="Gene3D" id="2.30.130.40">
    <property type="entry name" value="LON domain-like"/>
    <property type="match status" value="1"/>
</dbReference>
<dbReference type="PANTHER" id="PTHR10046">
    <property type="entry name" value="ATP DEPENDENT LON PROTEASE FAMILY MEMBER"/>
    <property type="match status" value="1"/>
</dbReference>
<keyword evidence="5 10" id="KW-0378">Hydrolase</keyword>
<evidence type="ECO:0000256" key="4">
    <source>
        <dbReference type="ARBA" id="ARBA00022741"/>
    </source>
</evidence>
<dbReference type="InterPro" id="IPR015947">
    <property type="entry name" value="PUA-like_sf"/>
</dbReference>
<comment type="similarity">
    <text evidence="10 11 14">Belongs to the peptidase S16 family.</text>
</comment>
<dbReference type="SMART" id="SM00382">
    <property type="entry name" value="AAA"/>
    <property type="match status" value="1"/>
</dbReference>
<evidence type="ECO:0000256" key="9">
    <source>
        <dbReference type="ARBA" id="ARBA00050665"/>
    </source>
</evidence>
<dbReference type="GO" id="GO:0034605">
    <property type="term" value="P:cellular response to heat"/>
    <property type="evidence" value="ECO:0007669"/>
    <property type="project" value="UniProtKB-UniRule"/>
</dbReference>
<evidence type="ECO:0000256" key="5">
    <source>
        <dbReference type="ARBA" id="ARBA00022801"/>
    </source>
</evidence>
<dbReference type="GO" id="GO:0004252">
    <property type="term" value="F:serine-type endopeptidase activity"/>
    <property type="evidence" value="ECO:0007669"/>
    <property type="project" value="UniProtKB-UniRule"/>
</dbReference>
<dbReference type="PRINTS" id="PR00830">
    <property type="entry name" value="ENDOLAPTASE"/>
</dbReference>
<feature type="domain" description="Lon N-terminal" evidence="17">
    <location>
        <begin position="2"/>
        <end position="196"/>
    </location>
</feature>
<feature type="active site" evidence="10 12">
    <location>
        <position position="742"/>
    </location>
</feature>
<dbReference type="Pfam" id="PF00004">
    <property type="entry name" value="AAA"/>
    <property type="match status" value="1"/>
</dbReference>
<keyword evidence="7 10" id="KW-0067">ATP-binding</keyword>
<dbReference type="EMBL" id="CADCTU010000137">
    <property type="protein sequence ID" value="CAA9298260.1"/>
    <property type="molecule type" value="Genomic_DNA"/>
</dbReference>
<dbReference type="PIRSF" id="PIRSF001174">
    <property type="entry name" value="Lon_proteas"/>
    <property type="match status" value="1"/>
</dbReference>
<evidence type="ECO:0000313" key="18">
    <source>
        <dbReference type="EMBL" id="CAA9298260.1"/>
    </source>
</evidence>